<keyword evidence="2" id="KW-1185">Reference proteome</keyword>
<organism evidence="1 2">
    <name type="scientific">Marasmius tenuissimus</name>
    <dbReference type="NCBI Taxonomy" id="585030"/>
    <lineage>
        <taxon>Eukaryota</taxon>
        <taxon>Fungi</taxon>
        <taxon>Dikarya</taxon>
        <taxon>Basidiomycota</taxon>
        <taxon>Agaricomycotina</taxon>
        <taxon>Agaricomycetes</taxon>
        <taxon>Agaricomycetidae</taxon>
        <taxon>Agaricales</taxon>
        <taxon>Marasmiineae</taxon>
        <taxon>Marasmiaceae</taxon>
        <taxon>Marasmius</taxon>
    </lineage>
</organism>
<accession>A0ABR2ZB42</accession>
<name>A0ABR2ZB42_9AGAR</name>
<protein>
    <submittedName>
        <fullName evidence="1">Uncharacterized protein</fullName>
    </submittedName>
</protein>
<sequence length="156" mass="16854">MLEGIDYPMKKSDLLRPNSPVAPPGFCNANIYEINNVTSGAQFSLGLPFLRSVYLAYRFPTGDCPGYYGFAIPKGSLASTSTQTPRATPTDASKCLALVTPSSTPTPTITVHEGPYSDTSTETYKVYGASEDQWVVLKHINDLPKNEVRGSTVSLL</sequence>
<evidence type="ECO:0000313" key="2">
    <source>
        <dbReference type="Proteomes" id="UP001437256"/>
    </source>
</evidence>
<proteinExistence type="predicted"/>
<reference evidence="1 2" key="1">
    <citation type="submission" date="2024-05" db="EMBL/GenBank/DDBJ databases">
        <title>A draft genome resource for the thread blight pathogen Marasmius tenuissimus strain MS-2.</title>
        <authorList>
            <person name="Yulfo-Soto G.E."/>
            <person name="Baruah I.K."/>
            <person name="Amoako-Attah I."/>
            <person name="Bukari Y."/>
            <person name="Meinhardt L.W."/>
            <person name="Bailey B.A."/>
            <person name="Cohen S.P."/>
        </authorList>
    </citation>
    <scope>NUCLEOTIDE SEQUENCE [LARGE SCALE GENOMIC DNA]</scope>
    <source>
        <strain evidence="1 2">MS-2</strain>
    </source>
</reference>
<evidence type="ECO:0000313" key="1">
    <source>
        <dbReference type="EMBL" id="KAL0058490.1"/>
    </source>
</evidence>
<dbReference type="Proteomes" id="UP001437256">
    <property type="component" value="Unassembled WGS sequence"/>
</dbReference>
<gene>
    <name evidence="1" type="ORF">AAF712_014824</name>
</gene>
<dbReference type="EMBL" id="JBBXMP010000307">
    <property type="protein sequence ID" value="KAL0058490.1"/>
    <property type="molecule type" value="Genomic_DNA"/>
</dbReference>
<comment type="caution">
    <text evidence="1">The sequence shown here is derived from an EMBL/GenBank/DDBJ whole genome shotgun (WGS) entry which is preliminary data.</text>
</comment>